<feature type="transmembrane region" description="Helical" evidence="1">
    <location>
        <begin position="79"/>
        <end position="100"/>
    </location>
</feature>
<evidence type="ECO:0000256" key="1">
    <source>
        <dbReference type="SAM" id="Phobius"/>
    </source>
</evidence>
<reference evidence="2 3" key="1">
    <citation type="submission" date="2017-02" db="EMBL/GenBank/DDBJ databases">
        <title>Genomes of Trichoderma spp. with biocontrol activity.</title>
        <authorList>
            <person name="Gardiner D."/>
            <person name="Kazan K."/>
            <person name="Vos C."/>
            <person name="Harvey P."/>
        </authorList>
    </citation>
    <scope>NUCLEOTIDE SEQUENCE [LARGE SCALE GENOMIC DNA]</scope>
    <source>
        <strain evidence="2 3">A5MH</strain>
    </source>
</reference>
<keyword evidence="1" id="KW-1133">Transmembrane helix</keyword>
<keyword evidence="1" id="KW-0472">Membrane</keyword>
<dbReference type="EMBL" id="MTYH01000037">
    <property type="protein sequence ID" value="PNP43615.1"/>
    <property type="molecule type" value="Genomic_DNA"/>
</dbReference>
<accession>A0A2K0TDL2</accession>
<organism evidence="2 3">
    <name type="scientific">Trichoderma gamsii</name>
    <dbReference type="NCBI Taxonomy" id="398673"/>
    <lineage>
        <taxon>Eukaryota</taxon>
        <taxon>Fungi</taxon>
        <taxon>Dikarya</taxon>
        <taxon>Ascomycota</taxon>
        <taxon>Pezizomycotina</taxon>
        <taxon>Sordariomycetes</taxon>
        <taxon>Hypocreomycetidae</taxon>
        <taxon>Hypocreales</taxon>
        <taxon>Hypocreaceae</taxon>
        <taxon>Trichoderma</taxon>
    </lineage>
</organism>
<name>A0A2K0TDL2_9HYPO</name>
<comment type="caution">
    <text evidence="2">The sequence shown here is derived from an EMBL/GenBank/DDBJ whole genome shotgun (WGS) entry which is preliminary data.</text>
</comment>
<protein>
    <submittedName>
        <fullName evidence="2">Uncharacterized protein</fullName>
    </submittedName>
</protein>
<evidence type="ECO:0000313" key="2">
    <source>
        <dbReference type="EMBL" id="PNP43615.1"/>
    </source>
</evidence>
<keyword evidence="1" id="KW-0812">Transmembrane</keyword>
<gene>
    <name evidence="2" type="ORF">TGAMA5MH_04587</name>
</gene>
<evidence type="ECO:0000313" key="3">
    <source>
        <dbReference type="Proteomes" id="UP000236546"/>
    </source>
</evidence>
<dbReference type="Proteomes" id="UP000236546">
    <property type="component" value="Unassembled WGS sequence"/>
</dbReference>
<proteinExistence type="predicted"/>
<dbReference type="AlphaFoldDB" id="A0A2K0TDL2"/>
<sequence>MDKVWFKLRQTCYPPGPEETILAGDGDDSQGPLCLGHCIADLKHLDSPFNSGAVVPFPQRMNVFSSHIVDFKWERKRGFATSLALAANAPIAATIGLLTVKASVSMAFKRSVSQIEEYSRLDTYIVQPTRRYIQQCLETDELKKYVGDKPHWSFFMITGLRVARAGTRLDITSKHALEIKGGPDTDIPNAAAGEVTSETKVACEDETKQGQVSDFIWAVRLAKIYKGILMTDWSIDPYTHRATFNTESKQHVDVVAIVRNERLESFLVVEDDDLNEAIVLDANQWTITSS</sequence>
<dbReference type="OrthoDB" id="4500473at2759"/>